<dbReference type="AlphaFoldDB" id="W7E0L8"/>
<dbReference type="EMBL" id="KI968946">
    <property type="protein sequence ID" value="EUN20579.1"/>
    <property type="molecule type" value="Genomic_DNA"/>
</dbReference>
<dbReference type="HOGENOM" id="CLU_2249629_0_0_1"/>
<dbReference type="GeneID" id="26252687"/>
<dbReference type="Proteomes" id="UP000054337">
    <property type="component" value="Unassembled WGS sequence"/>
</dbReference>
<gene>
    <name evidence="1" type="ORF">COCVIDRAFT_21311</name>
</gene>
<keyword evidence="2" id="KW-1185">Reference proteome</keyword>
<proteinExistence type="predicted"/>
<name>W7E0L8_BIPV3</name>
<dbReference type="RefSeq" id="XP_014550153.1">
    <property type="nucleotide sequence ID" value="XM_014694667.1"/>
</dbReference>
<organism evidence="1 2">
    <name type="scientific">Bipolaris victoriae (strain FI3)</name>
    <name type="common">Victoria blight of oats agent</name>
    <name type="synonym">Cochliobolus victoriae</name>
    <dbReference type="NCBI Taxonomy" id="930091"/>
    <lineage>
        <taxon>Eukaryota</taxon>
        <taxon>Fungi</taxon>
        <taxon>Dikarya</taxon>
        <taxon>Ascomycota</taxon>
        <taxon>Pezizomycotina</taxon>
        <taxon>Dothideomycetes</taxon>
        <taxon>Pleosporomycetidae</taxon>
        <taxon>Pleosporales</taxon>
        <taxon>Pleosporineae</taxon>
        <taxon>Pleosporaceae</taxon>
        <taxon>Bipolaris</taxon>
    </lineage>
</organism>
<reference evidence="1 2" key="1">
    <citation type="journal article" date="2013" name="PLoS Genet.">
        <title>Comparative genome structure, secondary metabolite, and effector coding capacity across Cochliobolus pathogens.</title>
        <authorList>
            <person name="Condon B.J."/>
            <person name="Leng Y."/>
            <person name="Wu D."/>
            <person name="Bushley K.E."/>
            <person name="Ohm R.A."/>
            <person name="Otillar R."/>
            <person name="Martin J."/>
            <person name="Schackwitz W."/>
            <person name="Grimwood J."/>
            <person name="MohdZainudin N."/>
            <person name="Xue C."/>
            <person name="Wang R."/>
            <person name="Manning V.A."/>
            <person name="Dhillon B."/>
            <person name="Tu Z.J."/>
            <person name="Steffenson B.J."/>
            <person name="Salamov A."/>
            <person name="Sun H."/>
            <person name="Lowry S."/>
            <person name="LaButti K."/>
            <person name="Han J."/>
            <person name="Copeland A."/>
            <person name="Lindquist E."/>
            <person name="Barry K."/>
            <person name="Schmutz J."/>
            <person name="Baker S.E."/>
            <person name="Ciuffetti L.M."/>
            <person name="Grigoriev I.V."/>
            <person name="Zhong S."/>
            <person name="Turgeon B.G."/>
        </authorList>
    </citation>
    <scope>NUCLEOTIDE SEQUENCE [LARGE SCALE GENOMIC DNA]</scope>
    <source>
        <strain evidence="1 2">FI3</strain>
    </source>
</reference>
<evidence type="ECO:0000313" key="1">
    <source>
        <dbReference type="EMBL" id="EUN20579.1"/>
    </source>
</evidence>
<sequence length="104" mass="12581">MLRPTSVPYNILIYRDHQRAIYSVDEHLKRYYKLLIEARKEQQQQQQERGQEIVEEDQTASYHQRLAYLSSKCDAIEHKNREAIERIAEEANAKDRTSWFKRTQ</sequence>
<evidence type="ECO:0000313" key="2">
    <source>
        <dbReference type="Proteomes" id="UP000054337"/>
    </source>
</evidence>
<protein>
    <submittedName>
        <fullName evidence="1">Uncharacterized protein</fullName>
    </submittedName>
</protein>
<accession>W7E0L8</accession>